<dbReference type="EC" id="2.7.13.3" evidence="2"/>
<dbReference type="CDD" id="cd00082">
    <property type="entry name" value="HisKA"/>
    <property type="match status" value="1"/>
</dbReference>
<dbReference type="PANTHER" id="PTHR43547:SF2">
    <property type="entry name" value="HYBRID SIGNAL TRANSDUCTION HISTIDINE KINASE C"/>
    <property type="match status" value="1"/>
</dbReference>
<dbReference type="Pfam" id="PF00512">
    <property type="entry name" value="HisKA"/>
    <property type="match status" value="1"/>
</dbReference>
<name>A0A3B0VF76_9ZZZZ</name>
<dbReference type="Gene3D" id="3.30.565.10">
    <property type="entry name" value="Histidine kinase-like ATPase, C-terminal domain"/>
    <property type="match status" value="1"/>
</dbReference>
<dbReference type="Pfam" id="PF00672">
    <property type="entry name" value="HAMP"/>
    <property type="match status" value="1"/>
</dbReference>
<dbReference type="Gene3D" id="1.10.287.130">
    <property type="match status" value="1"/>
</dbReference>
<evidence type="ECO:0000256" key="5">
    <source>
        <dbReference type="ARBA" id="ARBA00022777"/>
    </source>
</evidence>
<keyword evidence="6" id="KW-1133">Transmembrane helix</keyword>
<feature type="transmembrane region" description="Helical" evidence="6">
    <location>
        <begin position="150"/>
        <end position="170"/>
    </location>
</feature>
<reference evidence="9" key="1">
    <citation type="submission" date="2018-06" db="EMBL/GenBank/DDBJ databases">
        <authorList>
            <person name="Zhirakovskaya E."/>
        </authorList>
    </citation>
    <scope>NUCLEOTIDE SEQUENCE</scope>
</reference>
<organism evidence="9">
    <name type="scientific">hydrothermal vent metagenome</name>
    <dbReference type="NCBI Taxonomy" id="652676"/>
    <lineage>
        <taxon>unclassified sequences</taxon>
        <taxon>metagenomes</taxon>
        <taxon>ecological metagenomes</taxon>
    </lineage>
</organism>
<evidence type="ECO:0000256" key="3">
    <source>
        <dbReference type="ARBA" id="ARBA00022553"/>
    </source>
</evidence>
<evidence type="ECO:0000259" key="7">
    <source>
        <dbReference type="PROSITE" id="PS50109"/>
    </source>
</evidence>
<evidence type="ECO:0000256" key="1">
    <source>
        <dbReference type="ARBA" id="ARBA00000085"/>
    </source>
</evidence>
<keyword evidence="4" id="KW-0808">Transferase</keyword>
<evidence type="ECO:0000256" key="6">
    <source>
        <dbReference type="SAM" id="Phobius"/>
    </source>
</evidence>
<dbReference type="SMART" id="SM00304">
    <property type="entry name" value="HAMP"/>
    <property type="match status" value="1"/>
</dbReference>
<dbReference type="FunFam" id="3.30.565.10:FF:000006">
    <property type="entry name" value="Sensor histidine kinase WalK"/>
    <property type="match status" value="1"/>
</dbReference>
<dbReference type="CDD" id="cd06225">
    <property type="entry name" value="HAMP"/>
    <property type="match status" value="1"/>
</dbReference>
<feature type="domain" description="Histidine kinase" evidence="7">
    <location>
        <begin position="231"/>
        <end position="446"/>
    </location>
</feature>
<keyword evidence="3" id="KW-0597">Phosphoprotein</keyword>
<evidence type="ECO:0000313" key="9">
    <source>
        <dbReference type="EMBL" id="VAW30656.1"/>
    </source>
</evidence>
<dbReference type="SMART" id="SM00387">
    <property type="entry name" value="HATPase_c"/>
    <property type="match status" value="1"/>
</dbReference>
<proteinExistence type="predicted"/>
<dbReference type="AlphaFoldDB" id="A0A3B0VF76"/>
<dbReference type="InterPro" id="IPR036890">
    <property type="entry name" value="HATPase_C_sf"/>
</dbReference>
<dbReference type="PANTHER" id="PTHR43547">
    <property type="entry name" value="TWO-COMPONENT HISTIDINE KINASE"/>
    <property type="match status" value="1"/>
</dbReference>
<comment type="catalytic activity">
    <reaction evidence="1">
        <text>ATP + protein L-histidine = ADP + protein N-phospho-L-histidine.</text>
        <dbReference type="EC" id="2.7.13.3"/>
    </reaction>
</comment>
<dbReference type="Gene3D" id="6.10.340.10">
    <property type="match status" value="1"/>
</dbReference>
<dbReference type="GO" id="GO:0016020">
    <property type="term" value="C:membrane"/>
    <property type="evidence" value="ECO:0007669"/>
    <property type="project" value="InterPro"/>
</dbReference>
<accession>A0A3B0VF76</accession>
<evidence type="ECO:0000256" key="4">
    <source>
        <dbReference type="ARBA" id="ARBA00022679"/>
    </source>
</evidence>
<protein>
    <recommendedName>
        <fullName evidence="2">histidine kinase</fullName>
        <ecNumber evidence="2">2.7.13.3</ecNumber>
    </recommendedName>
</protein>
<dbReference type="InterPro" id="IPR036097">
    <property type="entry name" value="HisK_dim/P_sf"/>
</dbReference>
<keyword evidence="6" id="KW-0472">Membrane</keyword>
<feature type="domain" description="HAMP" evidence="8">
    <location>
        <begin position="171"/>
        <end position="223"/>
    </location>
</feature>
<dbReference type="InterPro" id="IPR004358">
    <property type="entry name" value="Sig_transdc_His_kin-like_C"/>
</dbReference>
<keyword evidence="5 9" id="KW-0418">Kinase</keyword>
<dbReference type="InterPro" id="IPR005467">
    <property type="entry name" value="His_kinase_dom"/>
</dbReference>
<dbReference type="InterPro" id="IPR003661">
    <property type="entry name" value="HisK_dim/P_dom"/>
</dbReference>
<dbReference type="SUPFAM" id="SSF47384">
    <property type="entry name" value="Homodimeric domain of signal transducing histidine kinase"/>
    <property type="match status" value="1"/>
</dbReference>
<dbReference type="InterPro" id="IPR003660">
    <property type="entry name" value="HAMP_dom"/>
</dbReference>
<dbReference type="CDD" id="cd00075">
    <property type="entry name" value="HATPase"/>
    <property type="match status" value="1"/>
</dbReference>
<dbReference type="InterPro" id="IPR003594">
    <property type="entry name" value="HATPase_dom"/>
</dbReference>
<dbReference type="SUPFAM" id="SSF55874">
    <property type="entry name" value="ATPase domain of HSP90 chaperone/DNA topoisomerase II/histidine kinase"/>
    <property type="match status" value="1"/>
</dbReference>
<dbReference type="EMBL" id="UOEU01000075">
    <property type="protein sequence ID" value="VAW30656.1"/>
    <property type="molecule type" value="Genomic_DNA"/>
</dbReference>
<keyword evidence="6" id="KW-0812">Transmembrane</keyword>
<dbReference type="SMART" id="SM00388">
    <property type="entry name" value="HisKA"/>
    <property type="match status" value="1"/>
</dbReference>
<dbReference type="SUPFAM" id="SSF158472">
    <property type="entry name" value="HAMP domain-like"/>
    <property type="match status" value="1"/>
</dbReference>
<dbReference type="PROSITE" id="PS50885">
    <property type="entry name" value="HAMP"/>
    <property type="match status" value="1"/>
</dbReference>
<dbReference type="GO" id="GO:0000155">
    <property type="term" value="F:phosphorelay sensor kinase activity"/>
    <property type="evidence" value="ECO:0007669"/>
    <property type="project" value="InterPro"/>
</dbReference>
<evidence type="ECO:0000259" key="8">
    <source>
        <dbReference type="PROSITE" id="PS50885"/>
    </source>
</evidence>
<evidence type="ECO:0000256" key="2">
    <source>
        <dbReference type="ARBA" id="ARBA00012438"/>
    </source>
</evidence>
<sequence length="451" mass="49297">MRSLVVKLSLAFLLVSLIGIALVALFAGRVSTNEFGKFFDAQEDSVLVQQLANFYEVNDGWQGLERVGIGRERRIEGQTRPFAVIDDQGQVVLDGLGHSLGSRAPRSWLNRGIPISLENGQAVGRLIFAEGIVRRLPPPRNGFENRVNRAIFLAAVGATAVSLILGVILARSLTRPIQELTQATQAVAQGDLSQQLPIRSEDELGKLAASFNQMSADLTKSRDLRRQMTADIAHDLRTPLSLILGHAEALSEGVLPPKPETFEVIHDEAQRLNRLVEDLRLLSLAEAGELSLTTQLVSPRSLLERAVAAHAPAAQQKQIELLLNISPNLPEILVDPDRMAQVLDNLLSNGLRYTPENGRIQLTARQTPTAILLTVQDSGPGLDKTELTHLFDRFYRADKSRQRHEGGSGLGLAIAKSIVENHNGRIWVESELGQGATFIIELPSSKANLPN</sequence>
<dbReference type="PRINTS" id="PR00344">
    <property type="entry name" value="BCTRLSENSOR"/>
</dbReference>
<dbReference type="Pfam" id="PF02518">
    <property type="entry name" value="HATPase_c"/>
    <property type="match status" value="1"/>
</dbReference>
<dbReference type="PROSITE" id="PS50109">
    <property type="entry name" value="HIS_KIN"/>
    <property type="match status" value="1"/>
</dbReference>
<gene>
    <name evidence="9" type="ORF">MNBD_CHLOROFLEXI01-5180</name>
</gene>